<dbReference type="GO" id="GO:0004460">
    <property type="term" value="F:L-lactate dehydrogenase (cytochrome) activity"/>
    <property type="evidence" value="ECO:0007669"/>
    <property type="project" value="TreeGrafter"/>
</dbReference>
<dbReference type="PANTHER" id="PTHR10578">
    <property type="entry name" value="S -2-HYDROXY-ACID OXIDASE-RELATED"/>
    <property type="match status" value="1"/>
</dbReference>
<dbReference type="InterPro" id="IPR037396">
    <property type="entry name" value="FMN_HAD"/>
</dbReference>
<dbReference type="PROSITE" id="PS50255">
    <property type="entry name" value="CYTOCHROME_B5_2"/>
    <property type="match status" value="1"/>
</dbReference>
<evidence type="ECO:0000256" key="2">
    <source>
        <dbReference type="ARBA" id="ARBA00022617"/>
    </source>
</evidence>
<dbReference type="Proteomes" id="UP000697127">
    <property type="component" value="Unassembled WGS sequence"/>
</dbReference>
<evidence type="ECO:0000256" key="4">
    <source>
        <dbReference type="ARBA" id="ARBA00023002"/>
    </source>
</evidence>
<dbReference type="InterPro" id="IPR018506">
    <property type="entry name" value="Cyt_B5_heme-BS"/>
</dbReference>
<evidence type="ECO:0000256" key="6">
    <source>
        <dbReference type="SAM" id="MobiDB-lite"/>
    </source>
</evidence>
<sequence>MMNAVCRNVIKLRNCGTVRKYNTKVKNYHKHYNNYHYQKYAAISLSTFVTVAYFGFSSANIGNDTGVHGHDFINNDTIPIVNLSELNLHNKKDDCWVSIHGHVYDVTDFIDSHPGGADKLLKFAGKDATRGFRMQHNEGYLERFLGEEKYRGELLVPEKDKRKSAKEKKQEKKKKIEEEKERKRNEKSIEKLMKKELKEEIKEDNTVKRENRVKETKINKTETASSDVISKSELDNLIKSSGKLSKESNVVVIKKSGLSSYYSNIVDKHVGKSHEKRSGTKTKSKLANKEENAELVTIENKPKLNQIFSLNDFEYVAQKVLPNLLYSYIQSGTDNETSRIEERSALCRIFFRPKCLVDVTQLDMNNTVVGVKTELPFLIGSFGGSGLIQDEGEKLVVRSVVNQNGLQIIPKDSDVSLDDIMKESKGKDMFYQYSIDNKKELVNSVNILNDIIAKYPNIKGVFIDIDNSNSANLEHYKKIEASKHQYDTNPAPQLKLKSDSNEFKLCWSDLSKIKEGVSVPVILKGIQRSEDILKSQELGFDGVLISNHEGKALDQNKSSIEILHDVHGKIKNKQNFSVFIEGSFRRGSDIVKAMCLGGKPVLSKPILFSEIYGEEGVNKSIEILKKEISTTMKLIGARSISELNEEFIDCESLNIKTGVVRNLDFQYDNNYTNMPPPPFNNQDKLIMI</sequence>
<dbReference type="Gene3D" id="3.10.120.10">
    <property type="entry name" value="Cytochrome b5-like heme/steroid binding domain"/>
    <property type="match status" value="1"/>
</dbReference>
<keyword evidence="5" id="KW-0408">Iron</keyword>
<keyword evidence="2" id="KW-0349">Heme</keyword>
<dbReference type="GO" id="GO:0006089">
    <property type="term" value="P:lactate metabolic process"/>
    <property type="evidence" value="ECO:0007669"/>
    <property type="project" value="TreeGrafter"/>
</dbReference>
<dbReference type="SUPFAM" id="SSF51395">
    <property type="entry name" value="FMN-linked oxidoreductases"/>
    <property type="match status" value="1"/>
</dbReference>
<evidence type="ECO:0000313" key="9">
    <source>
        <dbReference type="EMBL" id="KAG0688482.1"/>
    </source>
</evidence>
<evidence type="ECO:0000256" key="5">
    <source>
        <dbReference type="ARBA" id="ARBA00023004"/>
    </source>
</evidence>
<dbReference type="SMART" id="SM01117">
    <property type="entry name" value="Cyt-b5"/>
    <property type="match status" value="1"/>
</dbReference>
<feature type="domain" description="Cytochrome b5 heme-binding" evidence="7">
    <location>
        <begin position="78"/>
        <end position="155"/>
    </location>
</feature>
<dbReference type="GO" id="GO:0046872">
    <property type="term" value="F:metal ion binding"/>
    <property type="evidence" value="ECO:0007669"/>
    <property type="project" value="UniProtKB-KW"/>
</dbReference>
<keyword evidence="10" id="KW-1185">Reference proteome</keyword>
<name>A0A9P6WK77_9ASCO</name>
<dbReference type="Pfam" id="PF01070">
    <property type="entry name" value="FMN_dh"/>
    <property type="match status" value="1"/>
</dbReference>
<dbReference type="SUPFAM" id="SSF55856">
    <property type="entry name" value="Cytochrome b5-like heme/steroid binding domain"/>
    <property type="match status" value="1"/>
</dbReference>
<evidence type="ECO:0008006" key="11">
    <source>
        <dbReference type="Google" id="ProtNLM"/>
    </source>
</evidence>
<comment type="cofactor">
    <cofactor evidence="1">
        <name>FMN</name>
        <dbReference type="ChEBI" id="CHEBI:58210"/>
    </cofactor>
</comment>
<dbReference type="Pfam" id="PF00173">
    <property type="entry name" value="Cyt-b5"/>
    <property type="match status" value="1"/>
</dbReference>
<dbReference type="AlphaFoldDB" id="A0A9P6WK77"/>
<dbReference type="GO" id="GO:0020037">
    <property type="term" value="F:heme binding"/>
    <property type="evidence" value="ECO:0007669"/>
    <property type="project" value="InterPro"/>
</dbReference>
<evidence type="ECO:0000259" key="8">
    <source>
        <dbReference type="PROSITE" id="PS51349"/>
    </source>
</evidence>
<dbReference type="PROSITE" id="PS00191">
    <property type="entry name" value="CYTOCHROME_B5_1"/>
    <property type="match status" value="1"/>
</dbReference>
<feature type="domain" description="FMN hydroxy acid dehydrogenase" evidence="8">
    <location>
        <begin position="302"/>
        <end position="653"/>
    </location>
</feature>
<dbReference type="InterPro" id="IPR013785">
    <property type="entry name" value="Aldolase_TIM"/>
</dbReference>
<evidence type="ECO:0000313" key="10">
    <source>
        <dbReference type="Proteomes" id="UP000697127"/>
    </source>
</evidence>
<comment type="caution">
    <text evidence="9">The sequence shown here is derived from an EMBL/GenBank/DDBJ whole genome shotgun (WGS) entry which is preliminary data.</text>
</comment>
<evidence type="ECO:0000256" key="1">
    <source>
        <dbReference type="ARBA" id="ARBA00001917"/>
    </source>
</evidence>
<gene>
    <name evidence="9" type="ORF">C6P40_000919</name>
</gene>
<evidence type="ECO:0000256" key="3">
    <source>
        <dbReference type="ARBA" id="ARBA00022723"/>
    </source>
</evidence>
<proteinExistence type="predicted"/>
<dbReference type="PROSITE" id="PS51349">
    <property type="entry name" value="FMN_HYDROXY_ACID_DH_2"/>
    <property type="match status" value="1"/>
</dbReference>
<dbReference type="InterPro" id="IPR000262">
    <property type="entry name" value="FMN-dep_DH"/>
</dbReference>
<dbReference type="PANTHER" id="PTHR10578:SF148">
    <property type="entry name" value="L-LACTATE DEHYDROGENASE (CYTOCHROME)"/>
    <property type="match status" value="1"/>
</dbReference>
<reference evidence="9" key="1">
    <citation type="submission" date="2020-11" db="EMBL/GenBank/DDBJ databases">
        <title>Kefir isolates.</title>
        <authorList>
            <person name="Marcisauskas S."/>
            <person name="Kim Y."/>
            <person name="Blasche S."/>
        </authorList>
    </citation>
    <scope>NUCLEOTIDE SEQUENCE</scope>
    <source>
        <strain evidence="9">Olga-1</strain>
    </source>
</reference>
<evidence type="ECO:0000259" key="7">
    <source>
        <dbReference type="PROSITE" id="PS50255"/>
    </source>
</evidence>
<feature type="region of interest" description="Disordered" evidence="6">
    <location>
        <begin position="160"/>
        <end position="186"/>
    </location>
</feature>
<dbReference type="Gene3D" id="3.20.20.70">
    <property type="entry name" value="Aldolase class I"/>
    <property type="match status" value="1"/>
</dbReference>
<organism evidence="9 10">
    <name type="scientific">Pichia californica</name>
    <dbReference type="NCBI Taxonomy" id="460514"/>
    <lineage>
        <taxon>Eukaryota</taxon>
        <taxon>Fungi</taxon>
        <taxon>Dikarya</taxon>
        <taxon>Ascomycota</taxon>
        <taxon>Saccharomycotina</taxon>
        <taxon>Pichiomycetes</taxon>
        <taxon>Pichiales</taxon>
        <taxon>Pichiaceae</taxon>
        <taxon>Pichia</taxon>
    </lineage>
</organism>
<keyword evidence="4" id="KW-0560">Oxidoreductase</keyword>
<accession>A0A9P6WK77</accession>
<dbReference type="EMBL" id="PUHW01000148">
    <property type="protein sequence ID" value="KAG0688482.1"/>
    <property type="molecule type" value="Genomic_DNA"/>
</dbReference>
<dbReference type="InterPro" id="IPR036400">
    <property type="entry name" value="Cyt_B5-like_heme/steroid_sf"/>
</dbReference>
<dbReference type="InterPro" id="IPR001199">
    <property type="entry name" value="Cyt_B5-like_heme/steroid-bd"/>
</dbReference>
<keyword evidence="3" id="KW-0479">Metal-binding</keyword>
<protein>
    <recommendedName>
        <fullName evidence="11">Cytochrome b2, mitochondrial</fullName>
    </recommendedName>
</protein>